<protein>
    <submittedName>
        <fullName evidence="1">Uncharacterized protein</fullName>
    </submittedName>
</protein>
<sequence>MVACFWYFVVFDQRWKKAAAAMEEEKEALIRLFSEASSASRWSLHSSIQIQDWLENFAKRMTRRANHVAAQVSNLVDQTSRVEQDLHNTYNNFRLLSNIQFVENRVLDEDETTTTGVESTRHVQEQEIPLESYESQIIPRYKEAAFTAWNAYDQSGKRVSRLSPLVVSQRDHYRQSLPYIIGSEDFERNADCGLRENLILEASKYDDDFETDGATSQAKLVISSVTTDIERSTTGSDASDVEHLQRQGEPVVSAALDFKAMLEAALRGPYVTYDGLTLSYNKGNTDDHNYNSAGELDSVPGIGSSEGDITAKAVPFSATRTFAEGLPSNDLVKSGRIAHAKRETSSSRTLSSDSSLEDKLTINMSMVDTLTTSLPSSAKKIDEGAFAGVPSDLFSDSKLPVIMQRRQGKDVFSTEDRDNPSSERVLLTDDVTKSEEPDIASDPMGHIDDGAIDAFDLDLFRKFKTLTVDKGHGDGGLFDDDFDEVTGGLYGAMDSSIYQNLVMGEQDMGVANEKNEDEERIDSAPLNDILSRISMEEPLAGIDSKSEGNKIKITKYGQRIVPASTWESFIGSKKQINEWAQSTIGKSNEKAALVLGPKISKLSDSTNDDSSFSSSNGQPDEETIQLKHPGEALTLVESEEDFMNLKQESGPVNPLPDFISSNTPLKSQGGKLFSGEVLSSQASNLGLTTEESIHDTSIPKELLSDNNTTDTNIKNHGNTLFVVLSKLYF</sequence>
<reference evidence="2" key="1">
    <citation type="journal article" date="2024" name="Proc. Natl. Acad. Sci. U.S.A.">
        <title>Extraordinary preservation of gene collinearity over three hundred million years revealed in homosporous lycophytes.</title>
        <authorList>
            <person name="Li C."/>
            <person name="Wickell D."/>
            <person name="Kuo L.Y."/>
            <person name="Chen X."/>
            <person name="Nie B."/>
            <person name="Liao X."/>
            <person name="Peng D."/>
            <person name="Ji J."/>
            <person name="Jenkins J."/>
            <person name="Williams M."/>
            <person name="Shu S."/>
            <person name="Plott C."/>
            <person name="Barry K."/>
            <person name="Rajasekar S."/>
            <person name="Grimwood J."/>
            <person name="Han X."/>
            <person name="Sun S."/>
            <person name="Hou Z."/>
            <person name="He W."/>
            <person name="Dai G."/>
            <person name="Sun C."/>
            <person name="Schmutz J."/>
            <person name="Leebens-Mack J.H."/>
            <person name="Li F.W."/>
            <person name="Wang L."/>
        </authorList>
    </citation>
    <scope>NUCLEOTIDE SEQUENCE [LARGE SCALE GENOMIC DNA]</scope>
    <source>
        <strain evidence="2">cv. PW_Plant_1</strain>
    </source>
</reference>
<dbReference type="Proteomes" id="UP001162992">
    <property type="component" value="Chromosome 13"/>
</dbReference>
<comment type="caution">
    <text evidence="1">The sequence shown here is derived from an EMBL/GenBank/DDBJ whole genome shotgun (WGS) entry which is preliminary data.</text>
</comment>
<accession>A0ACC2BVC1</accession>
<proteinExistence type="predicted"/>
<keyword evidence="2" id="KW-1185">Reference proteome</keyword>
<dbReference type="EMBL" id="CM055104">
    <property type="protein sequence ID" value="KAJ7533730.1"/>
    <property type="molecule type" value="Genomic_DNA"/>
</dbReference>
<evidence type="ECO:0000313" key="2">
    <source>
        <dbReference type="Proteomes" id="UP001162992"/>
    </source>
</evidence>
<name>A0ACC2BVC1_DIPCM</name>
<evidence type="ECO:0000313" key="1">
    <source>
        <dbReference type="EMBL" id="KAJ7533730.1"/>
    </source>
</evidence>
<gene>
    <name evidence="1" type="ORF">O6H91_13G061300</name>
</gene>
<organism evidence="1 2">
    <name type="scientific">Diphasiastrum complanatum</name>
    <name type="common">Issler's clubmoss</name>
    <name type="synonym">Lycopodium complanatum</name>
    <dbReference type="NCBI Taxonomy" id="34168"/>
    <lineage>
        <taxon>Eukaryota</taxon>
        <taxon>Viridiplantae</taxon>
        <taxon>Streptophyta</taxon>
        <taxon>Embryophyta</taxon>
        <taxon>Tracheophyta</taxon>
        <taxon>Lycopodiopsida</taxon>
        <taxon>Lycopodiales</taxon>
        <taxon>Lycopodiaceae</taxon>
        <taxon>Lycopodioideae</taxon>
        <taxon>Diphasiastrum</taxon>
    </lineage>
</organism>